<dbReference type="Pfam" id="PF00710">
    <property type="entry name" value="Asparaginase"/>
    <property type="match status" value="1"/>
</dbReference>
<dbReference type="EMBL" id="JAWZYT010006221">
    <property type="protein sequence ID" value="KAK4288602.1"/>
    <property type="molecule type" value="Genomic_DNA"/>
</dbReference>
<dbReference type="GO" id="GO:0004067">
    <property type="term" value="F:asparaginase activity"/>
    <property type="evidence" value="ECO:0007669"/>
    <property type="project" value="UniProtKB-UniRule"/>
</dbReference>
<evidence type="ECO:0000259" key="3">
    <source>
        <dbReference type="Pfam" id="PF00710"/>
    </source>
</evidence>
<evidence type="ECO:0000256" key="1">
    <source>
        <dbReference type="PIRSR" id="PIRSR001220-1"/>
    </source>
</evidence>
<dbReference type="InterPro" id="IPR036152">
    <property type="entry name" value="Asp/glu_Ase-like_sf"/>
</dbReference>
<accession>A0AAE1TKG4</accession>
<evidence type="ECO:0000313" key="4">
    <source>
        <dbReference type="EMBL" id="KAK4288602.1"/>
    </source>
</evidence>
<dbReference type="Proteomes" id="UP001292094">
    <property type="component" value="Unassembled WGS sequence"/>
</dbReference>
<proteinExistence type="predicted"/>
<dbReference type="InterPro" id="IPR037152">
    <property type="entry name" value="L-asparaginase_N_sf"/>
</dbReference>
<dbReference type="PRINTS" id="PR00139">
    <property type="entry name" value="ASNGLNASE"/>
</dbReference>
<dbReference type="PANTHER" id="PTHR11707:SF28">
    <property type="entry name" value="60 KDA LYSOPHOSPHOLIPASE"/>
    <property type="match status" value="1"/>
</dbReference>
<dbReference type="PIRSF" id="PIRSF500176">
    <property type="entry name" value="L_ASNase"/>
    <property type="match status" value="1"/>
</dbReference>
<comment type="caution">
    <text evidence="4">The sequence shown here is derived from an EMBL/GenBank/DDBJ whole genome shotgun (WGS) entry which is preliminary data.</text>
</comment>
<dbReference type="Gene3D" id="3.40.50.1170">
    <property type="entry name" value="L-asparaginase, N-terminal domain"/>
    <property type="match status" value="1"/>
</dbReference>
<feature type="active site" description="O-isoaspartyl threonine intermediate" evidence="1">
    <location>
        <position position="12"/>
    </location>
</feature>
<feature type="domain" description="L-asparaginase N-terminal" evidence="3">
    <location>
        <begin position="4"/>
        <end position="163"/>
    </location>
</feature>
<sequence>MDEILILQMGGTIDKDYPRTRMGYNFEVGEPAVRRVLHRLRPARSIITTLETLCRKDSLDVTEEDRSALVERVSTSTQAKVVVTHGTDTLLTTATHLATQLTQRAVDNKTVVFTGAHTPEKFRDSDADFNLGVALGGVQAASPGVWVAMNGLLLPSDRMDRDDTGQFLPKRRQLPVTV</sequence>
<dbReference type="PANTHER" id="PTHR11707">
    <property type="entry name" value="L-ASPARAGINASE"/>
    <property type="match status" value="1"/>
</dbReference>
<gene>
    <name evidence="4" type="ORF">Pmani_038378</name>
</gene>
<name>A0AAE1TKG4_9EUCA</name>
<organism evidence="4 5">
    <name type="scientific">Petrolisthes manimaculis</name>
    <dbReference type="NCBI Taxonomy" id="1843537"/>
    <lineage>
        <taxon>Eukaryota</taxon>
        <taxon>Metazoa</taxon>
        <taxon>Ecdysozoa</taxon>
        <taxon>Arthropoda</taxon>
        <taxon>Crustacea</taxon>
        <taxon>Multicrustacea</taxon>
        <taxon>Malacostraca</taxon>
        <taxon>Eumalacostraca</taxon>
        <taxon>Eucarida</taxon>
        <taxon>Decapoda</taxon>
        <taxon>Pleocyemata</taxon>
        <taxon>Anomura</taxon>
        <taxon>Galatheoidea</taxon>
        <taxon>Porcellanidae</taxon>
        <taxon>Petrolisthes</taxon>
    </lineage>
</organism>
<dbReference type="SUPFAM" id="SSF53774">
    <property type="entry name" value="Glutaminase/Asparaginase"/>
    <property type="match status" value="1"/>
</dbReference>
<dbReference type="AlphaFoldDB" id="A0AAE1TKG4"/>
<dbReference type="InterPro" id="IPR006034">
    <property type="entry name" value="Asparaginase/glutaminase-like"/>
</dbReference>
<evidence type="ECO:0000313" key="5">
    <source>
        <dbReference type="Proteomes" id="UP001292094"/>
    </source>
</evidence>
<dbReference type="PROSITE" id="PS51732">
    <property type="entry name" value="ASN_GLN_ASE_3"/>
    <property type="match status" value="1"/>
</dbReference>
<dbReference type="PIRSF" id="PIRSF001220">
    <property type="entry name" value="L-ASNase_gatD"/>
    <property type="match status" value="1"/>
</dbReference>
<keyword evidence="5" id="KW-1185">Reference proteome</keyword>
<feature type="binding site" evidence="2">
    <location>
        <position position="58"/>
    </location>
    <ligand>
        <name>substrate</name>
    </ligand>
</feature>
<evidence type="ECO:0000256" key="2">
    <source>
        <dbReference type="PIRSR" id="PIRSR001220-2"/>
    </source>
</evidence>
<protein>
    <recommendedName>
        <fullName evidence="3">L-asparaginase N-terminal domain-containing protein</fullName>
    </recommendedName>
</protein>
<feature type="binding site" evidence="2">
    <location>
        <begin position="87"/>
        <end position="88"/>
    </location>
    <ligand>
        <name>substrate</name>
    </ligand>
</feature>
<dbReference type="InterPro" id="IPR027474">
    <property type="entry name" value="L-asparaginase_N"/>
</dbReference>
<reference evidence="4" key="1">
    <citation type="submission" date="2023-11" db="EMBL/GenBank/DDBJ databases">
        <title>Genome assemblies of two species of porcelain crab, Petrolisthes cinctipes and Petrolisthes manimaculis (Anomura: Porcellanidae).</title>
        <authorList>
            <person name="Angst P."/>
        </authorList>
    </citation>
    <scope>NUCLEOTIDE SEQUENCE</scope>
    <source>
        <strain evidence="4">PB745_02</strain>
        <tissue evidence="4">Gill</tissue>
    </source>
</reference>